<dbReference type="EMBL" id="CABFWN010000001">
    <property type="protein sequence ID" value="VUG16426.1"/>
    <property type="molecule type" value="Genomic_DNA"/>
</dbReference>
<dbReference type="PANTHER" id="PTHR11477">
    <property type="entry name" value="TRANSCRIPTION FACTOR S-II ZINC FINGER DOMAIN-CONTAINING PROTEIN"/>
    <property type="match status" value="1"/>
</dbReference>
<proteinExistence type="inferred from homology"/>
<keyword evidence="4 8" id="KW-0862">Zinc</keyword>
<sequence length="299" mass="34369">MEISEATTIVANLQKTKDTKTLIQLLEVLKEKVVPTEKFLRKTKVGIAVNRLRSNSDPAVSALVKTIIKSWKDEVFKEKRKKHQKQAAQSHASEDKNVKVESVKNEENNEQKSKEKFVSTRRRNPANDGVKINFYDNSTRNGCISGLYTALAIGSTAQPDDIVGVAKEVEKCAFEMHKGKIDDKYRNKTRSLIMNLRNKKNPELREKILSRELKASRFVYMTNQELAPESLKKEMADMHQKNLFEAQGAVQKRAVTDRFVCGRCKQREVSYYQMQTRSADEPLTTFCTCEKCGYRWKFC</sequence>
<evidence type="ECO:0000259" key="10">
    <source>
        <dbReference type="PROSITE" id="PS51133"/>
    </source>
</evidence>
<dbReference type="GO" id="GO:0006368">
    <property type="term" value="P:transcription elongation by RNA polymerase II"/>
    <property type="evidence" value="ECO:0007669"/>
    <property type="project" value="InterPro"/>
</dbReference>
<dbReference type="SUPFAM" id="SSF46942">
    <property type="entry name" value="Elongation factor TFIIS domain 2"/>
    <property type="match status" value="1"/>
</dbReference>
<evidence type="ECO:0000256" key="8">
    <source>
        <dbReference type="RuleBase" id="RU368078"/>
    </source>
</evidence>
<keyword evidence="14" id="KW-1185">Reference proteome</keyword>
<reference evidence="13 14" key="1">
    <citation type="submission" date="2019-07" db="EMBL/GenBank/DDBJ databases">
        <authorList>
            <person name="Friedrich A."/>
            <person name="Schacherer J."/>
        </authorList>
    </citation>
    <scope>NUCLEOTIDE SEQUENCE [LARGE SCALE GENOMIC DNA]</scope>
</reference>
<feature type="domain" description="TFIIS N-terminal" evidence="11">
    <location>
        <begin position="1"/>
        <end position="78"/>
    </location>
</feature>
<comment type="subcellular location">
    <subcellularLocation>
        <location evidence="1 7 8">Nucleus</location>
    </subcellularLocation>
</comment>
<comment type="similarity">
    <text evidence="8">Belongs to the TFS-II family.</text>
</comment>
<dbReference type="GO" id="GO:0008270">
    <property type="term" value="F:zinc ion binding"/>
    <property type="evidence" value="ECO:0007669"/>
    <property type="project" value="UniProtKB-UniRule"/>
</dbReference>
<dbReference type="InterPro" id="IPR036575">
    <property type="entry name" value="TFIIS_cen_dom_sf"/>
</dbReference>
<dbReference type="Gene3D" id="1.20.930.10">
    <property type="entry name" value="Conserved domain common to transcription factors TFIIS, elongin A, CRSP70"/>
    <property type="match status" value="1"/>
</dbReference>
<dbReference type="Pfam" id="PF07500">
    <property type="entry name" value="TFIIS_M"/>
    <property type="match status" value="1"/>
</dbReference>
<dbReference type="PROSITE" id="PS00466">
    <property type="entry name" value="ZF_TFIIS_1"/>
    <property type="match status" value="1"/>
</dbReference>
<dbReference type="AlphaFoldDB" id="A0A7D9GXF9"/>
<dbReference type="InterPro" id="IPR017923">
    <property type="entry name" value="TFIIS_N"/>
</dbReference>
<dbReference type="PROSITE" id="PS51319">
    <property type="entry name" value="TFIIS_N"/>
    <property type="match status" value="1"/>
</dbReference>
<feature type="region of interest" description="Disordered" evidence="9">
    <location>
        <begin position="81"/>
        <end position="123"/>
    </location>
</feature>
<dbReference type="CDD" id="cd00183">
    <property type="entry name" value="TFIIS_I"/>
    <property type="match status" value="1"/>
</dbReference>
<dbReference type="SUPFAM" id="SSF57783">
    <property type="entry name" value="Zinc beta-ribbon"/>
    <property type="match status" value="1"/>
</dbReference>
<dbReference type="Pfam" id="PF01096">
    <property type="entry name" value="Zn_ribbon_TFIIS"/>
    <property type="match status" value="1"/>
</dbReference>
<dbReference type="PANTHER" id="PTHR11477:SF0">
    <property type="entry name" value="IP08861P-RELATED"/>
    <property type="match status" value="1"/>
</dbReference>
<evidence type="ECO:0000313" key="14">
    <source>
        <dbReference type="Proteomes" id="UP000478008"/>
    </source>
</evidence>
<dbReference type="SUPFAM" id="SSF47676">
    <property type="entry name" value="Conserved domain common to transcription factors TFIIS, elongin A, CRSP70"/>
    <property type="match status" value="1"/>
</dbReference>
<dbReference type="GO" id="GO:0006362">
    <property type="term" value="P:transcription elongation by RNA polymerase I"/>
    <property type="evidence" value="ECO:0007669"/>
    <property type="project" value="TreeGrafter"/>
</dbReference>
<dbReference type="Gene3D" id="1.10.472.30">
    <property type="entry name" value="Transcription elongation factor S-II, central domain"/>
    <property type="match status" value="1"/>
</dbReference>
<protein>
    <recommendedName>
        <fullName evidence="8">Transcription elongation factor</fullName>
    </recommendedName>
</protein>
<evidence type="ECO:0000256" key="9">
    <source>
        <dbReference type="SAM" id="MobiDB-lite"/>
    </source>
</evidence>
<dbReference type="FunFam" id="2.20.25.10:FF:000001">
    <property type="entry name" value="Probable Transcription elongation factor S-II"/>
    <property type="match status" value="1"/>
</dbReference>
<dbReference type="InterPro" id="IPR003617">
    <property type="entry name" value="TFIIS/CRSP70_N_sub"/>
</dbReference>
<dbReference type="PROSITE" id="PS51321">
    <property type="entry name" value="TFIIS_CENTRAL"/>
    <property type="match status" value="1"/>
</dbReference>
<dbReference type="FunFam" id="1.10.472.30:FF:000003">
    <property type="entry name" value="Transcription elongation factor S-II"/>
    <property type="match status" value="1"/>
</dbReference>
<evidence type="ECO:0000256" key="3">
    <source>
        <dbReference type="ARBA" id="ARBA00022771"/>
    </source>
</evidence>
<gene>
    <name evidence="13" type="primary">DST1</name>
    <name evidence="13" type="ORF">DEBR0S1_16534G</name>
</gene>
<evidence type="ECO:0000256" key="7">
    <source>
        <dbReference type="PROSITE-ProRule" id="PRU00649"/>
    </source>
</evidence>
<dbReference type="Pfam" id="PF08711">
    <property type="entry name" value="Med26"/>
    <property type="match status" value="1"/>
</dbReference>
<dbReference type="CDD" id="cd13749">
    <property type="entry name" value="Zn-ribbon_TFIIS"/>
    <property type="match status" value="1"/>
</dbReference>
<keyword evidence="8" id="KW-0804">Transcription</keyword>
<dbReference type="PROSITE" id="PS51133">
    <property type="entry name" value="ZF_TFIIS_2"/>
    <property type="match status" value="1"/>
</dbReference>
<dbReference type="GO" id="GO:0000977">
    <property type="term" value="F:RNA polymerase II transcription regulatory region sequence-specific DNA binding"/>
    <property type="evidence" value="ECO:0007669"/>
    <property type="project" value="TreeGrafter"/>
</dbReference>
<feature type="domain" description="TFIIS-type" evidence="10">
    <location>
        <begin position="257"/>
        <end position="297"/>
    </location>
</feature>
<evidence type="ECO:0000313" key="13">
    <source>
        <dbReference type="EMBL" id="VUG16426.1"/>
    </source>
</evidence>
<evidence type="ECO:0000256" key="5">
    <source>
        <dbReference type="ARBA" id="ARBA00023242"/>
    </source>
</evidence>
<evidence type="ECO:0000256" key="2">
    <source>
        <dbReference type="ARBA" id="ARBA00022723"/>
    </source>
</evidence>
<feature type="compositionally biased region" description="Basic and acidic residues" evidence="9">
    <location>
        <begin position="92"/>
        <end position="118"/>
    </location>
</feature>
<dbReference type="GO" id="GO:0031440">
    <property type="term" value="P:regulation of mRNA 3'-end processing"/>
    <property type="evidence" value="ECO:0007669"/>
    <property type="project" value="TreeGrafter"/>
</dbReference>
<accession>A0A7D9GXF9</accession>
<evidence type="ECO:0000259" key="12">
    <source>
        <dbReference type="PROSITE" id="PS51321"/>
    </source>
</evidence>
<keyword evidence="3 6" id="KW-0863">Zinc-finger</keyword>
<dbReference type="GO" id="GO:0001139">
    <property type="term" value="F:RNA polymerase II complex recruiting activity"/>
    <property type="evidence" value="ECO:0007669"/>
    <property type="project" value="TreeGrafter"/>
</dbReference>
<dbReference type="InterPro" id="IPR006289">
    <property type="entry name" value="TFSII"/>
</dbReference>
<evidence type="ECO:0000256" key="4">
    <source>
        <dbReference type="ARBA" id="ARBA00022833"/>
    </source>
</evidence>
<dbReference type="SMART" id="SM00509">
    <property type="entry name" value="TFS2N"/>
    <property type="match status" value="1"/>
</dbReference>
<keyword evidence="8" id="KW-0805">Transcription regulation</keyword>
<dbReference type="GO" id="GO:0031564">
    <property type="term" value="P:transcription antitermination"/>
    <property type="evidence" value="ECO:0007669"/>
    <property type="project" value="TreeGrafter"/>
</dbReference>
<dbReference type="GO" id="GO:0005634">
    <property type="term" value="C:nucleus"/>
    <property type="evidence" value="ECO:0007669"/>
    <property type="project" value="UniProtKB-SubCell"/>
</dbReference>
<dbReference type="Proteomes" id="UP000478008">
    <property type="component" value="Unassembled WGS sequence"/>
</dbReference>
<organism evidence="13 14">
    <name type="scientific">Dekkera bruxellensis</name>
    <name type="common">Brettanomyces custersii</name>
    <dbReference type="NCBI Taxonomy" id="5007"/>
    <lineage>
        <taxon>Eukaryota</taxon>
        <taxon>Fungi</taxon>
        <taxon>Dikarya</taxon>
        <taxon>Ascomycota</taxon>
        <taxon>Saccharomycotina</taxon>
        <taxon>Pichiomycetes</taxon>
        <taxon>Pichiales</taxon>
        <taxon>Pichiaceae</taxon>
        <taxon>Brettanomyces</taxon>
    </lineage>
</organism>
<name>A0A7D9GXF9_DEKBR</name>
<evidence type="ECO:0000256" key="1">
    <source>
        <dbReference type="ARBA" id="ARBA00004123"/>
    </source>
</evidence>
<feature type="domain" description="TFIIS central" evidence="12">
    <location>
        <begin position="139"/>
        <end position="254"/>
    </location>
</feature>
<keyword evidence="5 7" id="KW-0539">Nucleus</keyword>
<keyword evidence="2 8" id="KW-0479">Metal-binding</keyword>
<dbReference type="SMART" id="SM00440">
    <property type="entry name" value="ZnF_C2C2"/>
    <property type="match status" value="1"/>
</dbReference>
<evidence type="ECO:0000256" key="6">
    <source>
        <dbReference type="PROSITE-ProRule" id="PRU00472"/>
    </source>
</evidence>
<keyword evidence="8" id="KW-0238">DNA-binding</keyword>
<dbReference type="InterPro" id="IPR003618">
    <property type="entry name" value="TFIIS_cen_dom"/>
</dbReference>
<dbReference type="InterPro" id="IPR035100">
    <property type="entry name" value="TF_IIS-typ"/>
</dbReference>
<dbReference type="InterPro" id="IPR035441">
    <property type="entry name" value="TFIIS/LEDGF_dom_sf"/>
</dbReference>
<evidence type="ECO:0000259" key="11">
    <source>
        <dbReference type="PROSITE" id="PS51319"/>
    </source>
</evidence>
<dbReference type="PIRSF" id="PIRSF006704">
    <property type="entry name" value="TF_IIS"/>
    <property type="match status" value="1"/>
</dbReference>
<comment type="function">
    <text evidence="8">Necessary for efficient RNA polymerase II transcription elongation past template-encoded arresting sites.</text>
</comment>
<dbReference type="InterPro" id="IPR001222">
    <property type="entry name" value="Znf_TFIIS"/>
</dbReference>
<dbReference type="SMART" id="SM00510">
    <property type="entry name" value="TFS2M"/>
    <property type="match status" value="1"/>
</dbReference>
<dbReference type="Gene3D" id="2.20.25.10">
    <property type="match status" value="1"/>
</dbReference>
<dbReference type="NCBIfam" id="TIGR01385">
    <property type="entry name" value="TFSII"/>
    <property type="match status" value="1"/>
</dbReference>